<feature type="domain" description="tRNA (adenine(58)-N(1))-methyltransferase catalytic subunit TRM61 C-terminal" evidence="11">
    <location>
        <begin position="116"/>
        <end position="274"/>
    </location>
</feature>
<evidence type="ECO:0000256" key="4">
    <source>
        <dbReference type="ARBA" id="ARBA00022603"/>
    </source>
</evidence>
<evidence type="ECO:0000256" key="8">
    <source>
        <dbReference type="ARBA" id="ARBA00023242"/>
    </source>
</evidence>
<sequence>MATDAPPFKPSPFFDAGIKPVPDSLALLHLRRDQLEPLTLHSSAEHADGYAEGAVKNTRFGSFPHSTLLESQWGRQVRASKVDTGSRGRKKRKLDEAVSEASDSQALKTAEQAGTGFVHLLPPTPETWTISLPHRTQVVYNPDYSYVLQRLQVRPGQTILEAGGGSGSFTHAAARAVFNGYPTQTQPRFGKVCTFEYHEPRAENLKKELEEHGLDSIVRVTHRDVYEDGFLIHQPDAPQQSPDANAVFLDLPAPWMALRNLTRHRLSSETARIVADSSSAAGQASPDAEKDTSDSTQPSANTEEQDTSRPFVSPLDPNSPIHLCTFSPCIEQVIATVAAMRRLGWTEIDMVEVMHKRIDVRRERVGLHEEGLRGVNATAATVDEAVGRLREVEGKFKEWHQVSKAKSQAVQNGTAEDAHLPHDNFSSKQARLDRIKKELGARKIFSEGRLVHRTEPDIKTHTSYLVFAVLPADWSEEQEQACRAKWPVHGKVTVDYDSGKKQKKKKNL</sequence>
<evidence type="ECO:0000256" key="10">
    <source>
        <dbReference type="SAM" id="MobiDB-lite"/>
    </source>
</evidence>
<evidence type="ECO:0000256" key="9">
    <source>
        <dbReference type="ARBA" id="ARBA00033309"/>
    </source>
</evidence>
<proteinExistence type="predicted"/>
<feature type="domain" description="tRNA (adenine(58)-N(1))-methyltransferase catalytic subunit TRM61 C-terminal" evidence="11">
    <location>
        <begin position="322"/>
        <end position="469"/>
    </location>
</feature>
<evidence type="ECO:0000259" key="11">
    <source>
        <dbReference type="Pfam" id="PF08704"/>
    </source>
</evidence>
<accession>A0ABR3P4R0</accession>
<evidence type="ECO:0000313" key="12">
    <source>
        <dbReference type="EMBL" id="KAL1297762.1"/>
    </source>
</evidence>
<feature type="region of interest" description="Disordered" evidence="10">
    <location>
        <begin position="78"/>
        <end position="106"/>
    </location>
</feature>
<dbReference type="InterPro" id="IPR049470">
    <property type="entry name" value="TRM61_C"/>
</dbReference>
<feature type="region of interest" description="Disordered" evidence="10">
    <location>
        <begin position="272"/>
        <end position="314"/>
    </location>
</feature>
<dbReference type="EMBL" id="JBFMKM010000014">
    <property type="protein sequence ID" value="KAL1297762.1"/>
    <property type="molecule type" value="Genomic_DNA"/>
</dbReference>
<keyword evidence="5" id="KW-0808">Transferase</keyword>
<dbReference type="InterPro" id="IPR014816">
    <property type="entry name" value="tRNA_MeTrfase_Gcd14"/>
</dbReference>
<keyword evidence="4" id="KW-0489">Methyltransferase</keyword>
<dbReference type="Gene3D" id="3.40.50.150">
    <property type="entry name" value="Vaccinia Virus protein VP39"/>
    <property type="match status" value="1"/>
</dbReference>
<protein>
    <recommendedName>
        <fullName evidence="3">tRNA (adenine(58)-N(1))-methyltransferase catalytic subunit TRM61</fullName>
        <ecNumber evidence="2">2.1.1.220</ecNumber>
    </recommendedName>
    <alternativeName>
        <fullName evidence="9">tRNA(m1A58)-methyltransferase subunit TRM61</fullName>
    </alternativeName>
</protein>
<comment type="subcellular location">
    <subcellularLocation>
        <location evidence="1">Nucleus</location>
    </subcellularLocation>
</comment>
<evidence type="ECO:0000313" key="13">
    <source>
        <dbReference type="Proteomes" id="UP001562354"/>
    </source>
</evidence>
<keyword evidence="13" id="KW-1185">Reference proteome</keyword>
<dbReference type="EC" id="2.1.1.220" evidence="2"/>
<keyword evidence="8" id="KW-0539">Nucleus</keyword>
<keyword evidence="6" id="KW-0949">S-adenosyl-L-methionine</keyword>
<dbReference type="Gene3D" id="3.10.330.20">
    <property type="match status" value="1"/>
</dbReference>
<dbReference type="InterPro" id="IPR029063">
    <property type="entry name" value="SAM-dependent_MTases_sf"/>
</dbReference>
<dbReference type="SUPFAM" id="SSF53335">
    <property type="entry name" value="S-adenosyl-L-methionine-dependent methyltransferases"/>
    <property type="match status" value="1"/>
</dbReference>
<evidence type="ECO:0000256" key="3">
    <source>
        <dbReference type="ARBA" id="ARBA00015963"/>
    </source>
</evidence>
<dbReference type="Proteomes" id="UP001562354">
    <property type="component" value="Unassembled WGS sequence"/>
</dbReference>
<gene>
    <name evidence="12" type="ORF">AAFC00_006299</name>
</gene>
<reference evidence="12 13" key="1">
    <citation type="submission" date="2024-07" db="EMBL/GenBank/DDBJ databases">
        <title>Draft sequence of the Neodothiora populina.</title>
        <authorList>
            <person name="Drown D.D."/>
            <person name="Schuette U.S."/>
            <person name="Buechlein A.B."/>
            <person name="Rusch D.R."/>
            <person name="Winton L.W."/>
            <person name="Adams G.A."/>
        </authorList>
    </citation>
    <scope>NUCLEOTIDE SEQUENCE [LARGE SCALE GENOMIC DNA]</scope>
    <source>
        <strain evidence="12 13">CPC 39397</strain>
    </source>
</reference>
<dbReference type="PANTHER" id="PTHR12133:SF2">
    <property type="entry name" value="TRNA (ADENINE(58)-N(1))-METHYLTRANSFERASE CATALYTIC SUBUNIT TRMT61A"/>
    <property type="match status" value="1"/>
</dbReference>
<dbReference type="Pfam" id="PF08704">
    <property type="entry name" value="GCD14"/>
    <property type="match status" value="2"/>
</dbReference>
<evidence type="ECO:0000256" key="6">
    <source>
        <dbReference type="ARBA" id="ARBA00022691"/>
    </source>
</evidence>
<comment type="caution">
    <text evidence="12">The sequence shown here is derived from an EMBL/GenBank/DDBJ whole genome shotgun (WGS) entry which is preliminary data.</text>
</comment>
<evidence type="ECO:0000256" key="2">
    <source>
        <dbReference type="ARBA" id="ARBA00012796"/>
    </source>
</evidence>
<dbReference type="RefSeq" id="XP_069197444.1">
    <property type="nucleotide sequence ID" value="XM_069346237.1"/>
</dbReference>
<dbReference type="GeneID" id="95979998"/>
<organism evidence="12 13">
    <name type="scientific">Neodothiora populina</name>
    <dbReference type="NCBI Taxonomy" id="2781224"/>
    <lineage>
        <taxon>Eukaryota</taxon>
        <taxon>Fungi</taxon>
        <taxon>Dikarya</taxon>
        <taxon>Ascomycota</taxon>
        <taxon>Pezizomycotina</taxon>
        <taxon>Dothideomycetes</taxon>
        <taxon>Dothideomycetidae</taxon>
        <taxon>Dothideales</taxon>
        <taxon>Dothioraceae</taxon>
        <taxon>Neodothiora</taxon>
    </lineage>
</organism>
<dbReference type="PANTHER" id="PTHR12133">
    <property type="entry name" value="TRNA (ADENINE(58)-N(1))-METHYLTRANSFERASE"/>
    <property type="match status" value="1"/>
</dbReference>
<evidence type="ECO:0000256" key="5">
    <source>
        <dbReference type="ARBA" id="ARBA00022679"/>
    </source>
</evidence>
<dbReference type="PROSITE" id="PS51620">
    <property type="entry name" value="SAM_TRM61"/>
    <property type="match status" value="1"/>
</dbReference>
<evidence type="ECO:0000256" key="7">
    <source>
        <dbReference type="ARBA" id="ARBA00022694"/>
    </source>
</evidence>
<name>A0ABR3P4R0_9PEZI</name>
<keyword evidence="7" id="KW-0819">tRNA processing</keyword>
<evidence type="ECO:0000256" key="1">
    <source>
        <dbReference type="ARBA" id="ARBA00004123"/>
    </source>
</evidence>